<organism evidence="2 3">
    <name type="scientific">Echinococcus granulosus</name>
    <name type="common">Hydatid tapeworm</name>
    <dbReference type="NCBI Taxonomy" id="6210"/>
    <lineage>
        <taxon>Eukaryota</taxon>
        <taxon>Metazoa</taxon>
        <taxon>Spiralia</taxon>
        <taxon>Lophotrochozoa</taxon>
        <taxon>Platyhelminthes</taxon>
        <taxon>Cestoda</taxon>
        <taxon>Eucestoda</taxon>
        <taxon>Cyclophyllidea</taxon>
        <taxon>Taeniidae</taxon>
        <taxon>Echinococcus</taxon>
        <taxon>Echinococcus granulosus group</taxon>
    </lineage>
</organism>
<dbReference type="PANTHER" id="PTHR12121">
    <property type="entry name" value="CARBON CATABOLITE REPRESSOR PROTEIN 4"/>
    <property type="match status" value="1"/>
</dbReference>
<evidence type="ECO:0000256" key="1">
    <source>
        <dbReference type="SAM" id="MobiDB-lite"/>
    </source>
</evidence>
<dbReference type="GeneID" id="36340881"/>
<feature type="compositionally biased region" description="Polar residues" evidence="1">
    <location>
        <begin position="1"/>
        <end position="10"/>
    </location>
</feature>
<feature type="compositionally biased region" description="Pro residues" evidence="1">
    <location>
        <begin position="147"/>
        <end position="156"/>
    </location>
</feature>
<feature type="compositionally biased region" description="Low complexity" evidence="1">
    <location>
        <begin position="46"/>
        <end position="68"/>
    </location>
</feature>
<name>W6UF26_ECHGR</name>
<keyword evidence="3" id="KW-1185">Reference proteome</keyword>
<reference evidence="2 3" key="1">
    <citation type="journal article" date="2013" name="Nat. Genet.">
        <title>The genome of the hydatid tapeworm Echinococcus granulosus.</title>
        <authorList>
            <person name="Zheng H."/>
            <person name="Zhang W."/>
            <person name="Zhang L."/>
            <person name="Zhang Z."/>
            <person name="Li J."/>
            <person name="Lu G."/>
            <person name="Zhu Y."/>
            <person name="Wang Y."/>
            <person name="Huang Y."/>
            <person name="Liu J."/>
            <person name="Kang H."/>
            <person name="Chen J."/>
            <person name="Wang L."/>
            <person name="Chen A."/>
            <person name="Yu S."/>
            <person name="Gao Z."/>
            <person name="Jin L."/>
            <person name="Gu W."/>
            <person name="Wang Z."/>
            <person name="Zhao L."/>
            <person name="Shi B."/>
            <person name="Wen H."/>
            <person name="Lin R."/>
            <person name="Jones M.K."/>
            <person name="Brejova B."/>
            <person name="Vinar T."/>
            <person name="Zhao G."/>
            <person name="McManus D.P."/>
            <person name="Chen Z."/>
            <person name="Zhou Y."/>
            <person name="Wang S."/>
        </authorList>
    </citation>
    <scope>NUCLEOTIDE SEQUENCE [LARGE SCALE GENOMIC DNA]</scope>
</reference>
<protein>
    <submittedName>
        <fullName evidence="2">Uncharacterized protein</fullName>
    </submittedName>
</protein>
<dbReference type="KEGG" id="egl:EGR_05166"/>
<dbReference type="PANTHER" id="PTHR12121:SF36">
    <property type="entry name" value="ENDONUCLEASE_EXONUCLEASE_PHOSPHATASE DOMAIN-CONTAINING PROTEIN"/>
    <property type="match status" value="1"/>
</dbReference>
<feature type="region of interest" description="Disordered" evidence="1">
    <location>
        <begin position="368"/>
        <end position="398"/>
    </location>
</feature>
<feature type="compositionally biased region" description="Basic and acidic residues" evidence="1">
    <location>
        <begin position="227"/>
        <end position="250"/>
    </location>
</feature>
<evidence type="ECO:0000313" key="2">
    <source>
        <dbReference type="EMBL" id="EUB60005.1"/>
    </source>
</evidence>
<sequence>MPRSTRSSNAAKKKALGVSNSSDSNSNRTASSNDDKSDTPRKSLRSAKVSPAPSVASSGSTVSNTTATRSLRKRAPPSPEKTAISDRADFKRRRVSVPPSPEPSPTPTPAKGATPTVRKQRGPQKESSSPRISTSKRAKVASQAPEPANPEPPPAATPSLKRRRQTVRERGSGAEEEEEEEEHSSSSPVIAVPTAKRRGAKRSRRAPRKTLAEAEDAKAATPIPTTAEKEEVKKVEKEDQQLEKGEKAEELSASSPPKSPITEMKTSLSKKELLALQRRQLLQHLDHYDLSDLTSLSSLLATWPESELRVAVTVPPSLPISASQRLWISTEGSPISRTTLNGDNHEADATPTKAAEVLGAKRARRHFSPVPRTDARGGGPGSGGLGEHEGENAEDTMEKNQHPRLLDIFCVASFTLPAWKDTAAGDGAQLDEHEHLVRDIAAINPDVFCVKQAHADYAALYLRPELSRQGYQCSGGTVGTTTPFQSFIFFSREVFSEVAFHCRPVQSMARKLVKHSAYAQLWRDTLNESLKSSCAGDRSGGNASNDSQLLVSVLRHLATGSLLLVGCLTEHLHLAEFPSPPLSSSTTAVVSTATPITVPFVECAGGGGSGTGGGGCCASTITVSFAGCHSSLGGSPSAISAPTEWCPPSFDSRPDLAAINASGCLWALHEIWQEVQESGQAGSTTPLLNGYSGNGRPLPSSAVSPSPMRWVLCANLEASPSSPAYQIFRDGYPSDESIARLRAVRNVHLRNDFLDATSTEPPFTRYTTVTSSSSSATKTTVIPRKCVDYIFCSGSSLHPRQVLIPPCRATLGVAPDSVGQMQHRICSTVPCAAAHETAFSLASKVGIVATSTAPTTA</sequence>
<feature type="compositionally biased region" description="Gly residues" evidence="1">
    <location>
        <begin position="376"/>
        <end position="385"/>
    </location>
</feature>
<gene>
    <name evidence="2" type="ORF">EGR_05166</name>
</gene>
<feature type="compositionally biased region" description="Pro residues" evidence="1">
    <location>
        <begin position="98"/>
        <end position="108"/>
    </location>
</feature>
<dbReference type="InterPro" id="IPR050410">
    <property type="entry name" value="CCR4/nocturin_mRNA_transcr"/>
</dbReference>
<feature type="compositionally biased region" description="Basic residues" evidence="1">
    <location>
        <begin position="195"/>
        <end position="208"/>
    </location>
</feature>
<evidence type="ECO:0000313" key="3">
    <source>
        <dbReference type="Proteomes" id="UP000019149"/>
    </source>
</evidence>
<accession>W6UF26</accession>
<dbReference type="STRING" id="6210.W6UF26"/>
<feature type="region of interest" description="Disordered" evidence="1">
    <location>
        <begin position="1"/>
        <end position="265"/>
    </location>
</feature>
<dbReference type="OMA" id="WPESELR"/>
<dbReference type="GO" id="GO:0000175">
    <property type="term" value="F:3'-5'-RNA exonuclease activity"/>
    <property type="evidence" value="ECO:0007669"/>
    <property type="project" value="TreeGrafter"/>
</dbReference>
<dbReference type="OrthoDB" id="10253982at2759"/>
<feature type="compositionally biased region" description="Basic and acidic residues" evidence="1">
    <location>
        <begin position="386"/>
        <end position="398"/>
    </location>
</feature>
<dbReference type="Gene3D" id="3.60.10.10">
    <property type="entry name" value="Endonuclease/exonuclease/phosphatase"/>
    <property type="match status" value="1"/>
</dbReference>
<dbReference type="Proteomes" id="UP000019149">
    <property type="component" value="Unassembled WGS sequence"/>
</dbReference>
<dbReference type="InterPro" id="IPR036691">
    <property type="entry name" value="Endo/exonu/phosph_ase_sf"/>
</dbReference>
<feature type="compositionally biased region" description="Low complexity" evidence="1">
    <location>
        <begin position="19"/>
        <end position="32"/>
    </location>
</feature>
<dbReference type="RefSeq" id="XP_024351201.1">
    <property type="nucleotide sequence ID" value="XM_024494415.1"/>
</dbReference>
<dbReference type="AlphaFoldDB" id="W6UF26"/>
<dbReference type="CTD" id="36340881"/>
<proteinExistence type="predicted"/>
<dbReference type="EMBL" id="APAU02000036">
    <property type="protein sequence ID" value="EUB60005.1"/>
    <property type="molecule type" value="Genomic_DNA"/>
</dbReference>
<comment type="caution">
    <text evidence="2">The sequence shown here is derived from an EMBL/GenBank/DDBJ whole genome shotgun (WGS) entry which is preliminary data.</text>
</comment>